<organism evidence="1 2">
    <name type="scientific">Pseudomonas fulva</name>
    <dbReference type="NCBI Taxonomy" id="47880"/>
    <lineage>
        <taxon>Bacteria</taxon>
        <taxon>Pseudomonadati</taxon>
        <taxon>Pseudomonadota</taxon>
        <taxon>Gammaproteobacteria</taxon>
        <taxon>Pseudomonadales</taxon>
        <taxon>Pseudomonadaceae</taxon>
        <taxon>Pseudomonas</taxon>
    </lineage>
</organism>
<accession>A0A7S9LCE3</accession>
<name>A0A7S9LCE3_9PSED</name>
<sequence>MQVPDSQSKTAALQVGDTVAIRGDRRLRMDGSCQYLPEQLVDGKYVKHTGHGGVWTGKVQKIQGDEALVGGGWRHLSMYEVYPPKP</sequence>
<dbReference type="RefSeq" id="WP_196110773.1">
    <property type="nucleotide sequence ID" value="NZ_CP064945.1"/>
</dbReference>
<geneLocation type="plasmid" evidence="1 2">
    <name>pVIM-24-ZDHY414</name>
</geneLocation>
<evidence type="ECO:0000313" key="2">
    <source>
        <dbReference type="Proteomes" id="UP000594430"/>
    </source>
</evidence>
<gene>
    <name evidence="1" type="ORF">IZU98_25500</name>
</gene>
<evidence type="ECO:0000313" key="1">
    <source>
        <dbReference type="EMBL" id="QPH51632.1"/>
    </source>
</evidence>
<dbReference type="EMBL" id="CP064948">
    <property type="protein sequence ID" value="QPH51632.1"/>
    <property type="molecule type" value="Genomic_DNA"/>
</dbReference>
<reference evidence="1 2" key="1">
    <citation type="submission" date="2020-11" db="EMBL/GenBank/DDBJ databases">
        <title>Pseudomonas fulva producing VIM-24.</title>
        <authorList>
            <person name="Liu S."/>
        </authorList>
    </citation>
    <scope>NUCLEOTIDE SEQUENCE [LARGE SCALE GENOMIC DNA]</scope>
    <source>
        <strain evidence="1 2">ZDHY414</strain>
        <plasmid evidence="1 2">pVIM-24-ZDHY414</plasmid>
    </source>
</reference>
<proteinExistence type="predicted"/>
<dbReference type="Proteomes" id="UP000594430">
    <property type="component" value="Plasmid pVIM-24-ZDHY414"/>
</dbReference>
<protein>
    <submittedName>
        <fullName evidence="1">Uncharacterized protein</fullName>
    </submittedName>
</protein>
<dbReference type="AlphaFoldDB" id="A0A7S9LCE3"/>
<keyword evidence="1" id="KW-0614">Plasmid</keyword>